<dbReference type="Pfam" id="PF05683">
    <property type="entry name" value="Fumerase_C"/>
    <property type="match status" value="1"/>
</dbReference>
<dbReference type="Gene3D" id="3.20.130.10">
    <property type="entry name" value="Fe-S hydro-lyase, tartrate dehydratase beta-type, catalytic domain"/>
    <property type="match status" value="1"/>
</dbReference>
<dbReference type="PANTHER" id="PTHR43351">
    <property type="entry name" value="L(+)-TARTRATE DEHYDRATASE SUBUNIT BETA"/>
    <property type="match status" value="1"/>
</dbReference>
<organism evidence="4">
    <name type="scientific">marine sediment metagenome</name>
    <dbReference type="NCBI Taxonomy" id="412755"/>
    <lineage>
        <taxon>unclassified sequences</taxon>
        <taxon>metagenomes</taxon>
        <taxon>ecological metagenomes</taxon>
    </lineage>
</organism>
<accession>X1L5R4</accession>
<proteinExistence type="inferred from homology"/>
<keyword evidence="2" id="KW-0456">Lyase</keyword>
<comment type="similarity">
    <text evidence="1">Belongs to the class-I fumarase family.</text>
</comment>
<protein>
    <recommendedName>
        <fullName evidence="3">Fe-S hydro-lyase tartrate dehydratase beta-type catalytic domain-containing protein</fullName>
    </recommendedName>
</protein>
<evidence type="ECO:0000313" key="4">
    <source>
        <dbReference type="EMBL" id="GAH97779.1"/>
    </source>
</evidence>
<evidence type="ECO:0000259" key="3">
    <source>
        <dbReference type="Pfam" id="PF05683"/>
    </source>
</evidence>
<reference evidence="4" key="1">
    <citation type="journal article" date="2014" name="Front. Microbiol.">
        <title>High frequency of phylogenetically diverse reductive dehalogenase-homologous genes in deep subseafloor sedimentary metagenomes.</title>
        <authorList>
            <person name="Kawai M."/>
            <person name="Futagami T."/>
            <person name="Toyoda A."/>
            <person name="Takaki Y."/>
            <person name="Nishi S."/>
            <person name="Hori S."/>
            <person name="Arai W."/>
            <person name="Tsubouchi T."/>
            <person name="Morono Y."/>
            <person name="Uchiyama I."/>
            <person name="Ito T."/>
            <person name="Fujiyama A."/>
            <person name="Inagaki F."/>
            <person name="Takami H."/>
        </authorList>
    </citation>
    <scope>NUCLEOTIDE SEQUENCE</scope>
    <source>
        <strain evidence="4">Expedition CK06-06</strain>
    </source>
</reference>
<dbReference type="AlphaFoldDB" id="X1L5R4"/>
<dbReference type="InterPro" id="IPR004647">
    <property type="entry name" value="Fe-S_hydro-lyase_TtdB-typ_cat"/>
</dbReference>
<dbReference type="NCBIfam" id="NF005310">
    <property type="entry name" value="PRK06842.1"/>
    <property type="match status" value="1"/>
</dbReference>
<dbReference type="SUPFAM" id="SSF117457">
    <property type="entry name" value="FumA C-terminal domain-like"/>
    <property type="match status" value="1"/>
</dbReference>
<dbReference type="PANTHER" id="PTHR43351:SF2">
    <property type="entry name" value="L(+)-TARTRATE DEHYDRATASE SUBUNIT BETA-RELATED"/>
    <property type="match status" value="1"/>
</dbReference>
<dbReference type="GO" id="GO:0016836">
    <property type="term" value="F:hydro-lyase activity"/>
    <property type="evidence" value="ECO:0007669"/>
    <property type="project" value="InterPro"/>
</dbReference>
<comment type="caution">
    <text evidence="4">The sequence shown here is derived from an EMBL/GenBank/DDBJ whole genome shotgun (WGS) entry which is preliminary data.</text>
</comment>
<evidence type="ECO:0000256" key="1">
    <source>
        <dbReference type="ARBA" id="ARBA00008876"/>
    </source>
</evidence>
<gene>
    <name evidence="4" type="ORF">S06H3_07289</name>
</gene>
<dbReference type="NCBIfam" id="TIGR00723">
    <property type="entry name" value="ttdB_fumA_fumB"/>
    <property type="match status" value="1"/>
</dbReference>
<feature type="domain" description="Fe-S hydro-lyase tartrate dehydratase beta-type catalytic" evidence="3">
    <location>
        <begin position="4"/>
        <end position="177"/>
    </location>
</feature>
<dbReference type="EMBL" id="BARV01002936">
    <property type="protein sequence ID" value="GAH97779.1"/>
    <property type="molecule type" value="Genomic_DNA"/>
</dbReference>
<dbReference type="InterPro" id="IPR036660">
    <property type="entry name" value="Fe-S_hydroAse_TtdB_cat_sf"/>
</dbReference>
<evidence type="ECO:0000256" key="2">
    <source>
        <dbReference type="ARBA" id="ARBA00023239"/>
    </source>
</evidence>
<name>X1L5R4_9ZZZZ</name>
<sequence>MAQVKKITLPLTEETLKDLRAGDNLLLTGVMYQGRDAAHKRIVKALDQGELLPIDIKGQTIFFMGPSPARPGKPIGAAGPTTSIRMDSYSPRLIAEGLKGMIGKGMRTKPVKDAMVKYKAVYMAAIGGAGALLSKSIKKAEVVAYEELGPEALRRLEIEDFPVTVINDIYGGDLYEEGKAKYQVKA</sequence>